<evidence type="ECO:0000313" key="3">
    <source>
        <dbReference type="Proteomes" id="UP000190774"/>
    </source>
</evidence>
<keyword evidence="1" id="KW-1133">Transmembrane helix</keyword>
<keyword evidence="3" id="KW-1185">Reference proteome</keyword>
<dbReference type="AlphaFoldDB" id="A0A1T4YCT5"/>
<accession>A0A1T4YCT5</accession>
<sequence length="85" mass="9555">MDTISVYELFIASSQAWADAHSVFDLYHLDLLERSAARRRRRHARRVRSRSLGLLPLHFSSSFCIAFMITGSTSGATLLARSLVS</sequence>
<proteinExistence type="predicted"/>
<name>A0A1T4YCT5_9BACT</name>
<protein>
    <submittedName>
        <fullName evidence="2">Uncharacterized protein</fullName>
    </submittedName>
</protein>
<dbReference type="Proteomes" id="UP000190774">
    <property type="component" value="Unassembled WGS sequence"/>
</dbReference>
<organism evidence="2 3">
    <name type="scientific">Prosthecobacter debontii</name>
    <dbReference type="NCBI Taxonomy" id="48467"/>
    <lineage>
        <taxon>Bacteria</taxon>
        <taxon>Pseudomonadati</taxon>
        <taxon>Verrucomicrobiota</taxon>
        <taxon>Verrucomicrobiia</taxon>
        <taxon>Verrucomicrobiales</taxon>
        <taxon>Verrucomicrobiaceae</taxon>
        <taxon>Prosthecobacter</taxon>
    </lineage>
</organism>
<reference evidence="3" key="1">
    <citation type="submission" date="2017-02" db="EMBL/GenBank/DDBJ databases">
        <authorList>
            <person name="Varghese N."/>
            <person name="Submissions S."/>
        </authorList>
    </citation>
    <scope>NUCLEOTIDE SEQUENCE [LARGE SCALE GENOMIC DNA]</scope>
    <source>
        <strain evidence="3">ATCC 700200</strain>
    </source>
</reference>
<evidence type="ECO:0000313" key="2">
    <source>
        <dbReference type="EMBL" id="SKA99586.1"/>
    </source>
</evidence>
<feature type="transmembrane region" description="Helical" evidence="1">
    <location>
        <begin position="51"/>
        <end position="69"/>
    </location>
</feature>
<dbReference type="EMBL" id="FUYE01000009">
    <property type="protein sequence ID" value="SKA99586.1"/>
    <property type="molecule type" value="Genomic_DNA"/>
</dbReference>
<evidence type="ECO:0000256" key="1">
    <source>
        <dbReference type="SAM" id="Phobius"/>
    </source>
</evidence>
<keyword evidence="1" id="KW-0812">Transmembrane</keyword>
<keyword evidence="1" id="KW-0472">Membrane</keyword>
<gene>
    <name evidence="2" type="ORF">SAMN02745166_02979</name>
</gene>